<dbReference type="InterPro" id="IPR036047">
    <property type="entry name" value="F-box-like_dom_sf"/>
</dbReference>
<sequence>MASPAAPVHAVTGLDPKRNRQCWSNLPPDLLHLVFERLGFTDLERAKCVCTSWQYASRKSQPNNHIPWLILFPKNHNNCLLFNLEEQEKLLATTLQTAFVWRLIEAGF</sequence>
<comment type="caution">
    <text evidence="2">The sequence shown here is derived from an EMBL/GenBank/DDBJ whole genome shotgun (WGS) entry which is preliminary data.</text>
</comment>
<accession>A0ABD1A4I1</accession>
<feature type="domain" description="F-box" evidence="1">
    <location>
        <begin position="26"/>
        <end position="66"/>
    </location>
</feature>
<proteinExistence type="predicted"/>
<reference evidence="2 3" key="1">
    <citation type="submission" date="2024-04" db="EMBL/GenBank/DDBJ databases">
        <title>Genome assembly C_amara_ONT_v2.</title>
        <authorList>
            <person name="Yant L."/>
            <person name="Moore C."/>
            <person name="Slenker M."/>
        </authorList>
    </citation>
    <scope>NUCLEOTIDE SEQUENCE [LARGE SCALE GENOMIC DNA]</scope>
    <source>
        <tissue evidence="2">Leaf</tissue>
    </source>
</reference>
<name>A0ABD1A4I1_CARAN</name>
<gene>
    <name evidence="2" type="ORF">V5N11_006286</name>
</gene>
<dbReference type="Proteomes" id="UP001558713">
    <property type="component" value="Unassembled WGS sequence"/>
</dbReference>
<dbReference type="AlphaFoldDB" id="A0ABD1A4I1"/>
<evidence type="ECO:0000313" key="2">
    <source>
        <dbReference type="EMBL" id="KAL1201746.1"/>
    </source>
</evidence>
<dbReference type="InterPro" id="IPR001810">
    <property type="entry name" value="F-box_dom"/>
</dbReference>
<protein>
    <submittedName>
        <fullName evidence="2">F-box protein</fullName>
    </submittedName>
</protein>
<evidence type="ECO:0000313" key="3">
    <source>
        <dbReference type="Proteomes" id="UP001558713"/>
    </source>
</evidence>
<dbReference type="Pfam" id="PF00646">
    <property type="entry name" value="F-box"/>
    <property type="match status" value="1"/>
</dbReference>
<keyword evidence="3" id="KW-1185">Reference proteome</keyword>
<dbReference type="Gene3D" id="1.20.1280.50">
    <property type="match status" value="1"/>
</dbReference>
<dbReference type="EMBL" id="JBANAX010000584">
    <property type="protein sequence ID" value="KAL1201746.1"/>
    <property type="molecule type" value="Genomic_DNA"/>
</dbReference>
<organism evidence="2 3">
    <name type="scientific">Cardamine amara subsp. amara</name>
    <dbReference type="NCBI Taxonomy" id="228776"/>
    <lineage>
        <taxon>Eukaryota</taxon>
        <taxon>Viridiplantae</taxon>
        <taxon>Streptophyta</taxon>
        <taxon>Embryophyta</taxon>
        <taxon>Tracheophyta</taxon>
        <taxon>Spermatophyta</taxon>
        <taxon>Magnoliopsida</taxon>
        <taxon>eudicotyledons</taxon>
        <taxon>Gunneridae</taxon>
        <taxon>Pentapetalae</taxon>
        <taxon>rosids</taxon>
        <taxon>malvids</taxon>
        <taxon>Brassicales</taxon>
        <taxon>Brassicaceae</taxon>
        <taxon>Cardamineae</taxon>
        <taxon>Cardamine</taxon>
    </lineage>
</organism>
<dbReference type="SUPFAM" id="SSF81383">
    <property type="entry name" value="F-box domain"/>
    <property type="match status" value="1"/>
</dbReference>
<dbReference type="SMART" id="SM00256">
    <property type="entry name" value="FBOX"/>
    <property type="match status" value="1"/>
</dbReference>
<evidence type="ECO:0000259" key="1">
    <source>
        <dbReference type="SMART" id="SM00256"/>
    </source>
</evidence>